<keyword evidence="3" id="KW-0274">FAD</keyword>
<dbReference type="PROSITE" id="PS51257">
    <property type="entry name" value="PROKAR_LIPOPROTEIN"/>
    <property type="match status" value="1"/>
</dbReference>
<accession>A0A382KCS5</accession>
<organism evidence="5">
    <name type="scientific">marine metagenome</name>
    <dbReference type="NCBI Taxonomy" id="408172"/>
    <lineage>
        <taxon>unclassified sequences</taxon>
        <taxon>metagenomes</taxon>
        <taxon>ecological metagenomes</taxon>
    </lineage>
</organism>
<dbReference type="PANTHER" id="PTHR47470">
    <property type="entry name" value="CHOLESTEROL OXIDASE"/>
    <property type="match status" value="1"/>
</dbReference>
<dbReference type="Pfam" id="PF13450">
    <property type="entry name" value="NAD_binding_8"/>
    <property type="match status" value="1"/>
</dbReference>
<feature type="non-terminal residue" evidence="5">
    <location>
        <position position="262"/>
    </location>
</feature>
<evidence type="ECO:0000256" key="2">
    <source>
        <dbReference type="ARBA" id="ARBA00022630"/>
    </source>
</evidence>
<proteinExistence type="predicted"/>
<evidence type="ECO:0000256" key="4">
    <source>
        <dbReference type="ARBA" id="ARBA00023002"/>
    </source>
</evidence>
<reference evidence="5" key="1">
    <citation type="submission" date="2018-05" db="EMBL/GenBank/DDBJ databases">
        <authorList>
            <person name="Lanie J.A."/>
            <person name="Ng W.-L."/>
            <person name="Kazmierczak K.M."/>
            <person name="Andrzejewski T.M."/>
            <person name="Davidsen T.M."/>
            <person name="Wayne K.J."/>
            <person name="Tettelin H."/>
            <person name="Glass J.I."/>
            <person name="Rusch D."/>
            <person name="Podicherti R."/>
            <person name="Tsui H.-C.T."/>
            <person name="Winkler M.E."/>
        </authorList>
    </citation>
    <scope>NUCLEOTIDE SEQUENCE</scope>
</reference>
<dbReference type="Gene3D" id="3.50.50.60">
    <property type="entry name" value="FAD/NAD(P)-binding domain"/>
    <property type="match status" value="2"/>
</dbReference>
<name>A0A382KCS5_9ZZZZ</name>
<sequence>MKESYDFDYIVIGSGFGGSVSACRLSEKGYRVAVLEMGKRWKPRDFPKTNWNLKRYFWAPLIRWFGFFRLSLFRHAWVLSGVGVGGGSLVYANVLLEPKPSVWQDPAWKELDDWESVMPPFYQQARTMLGSETNPHLGPADRMLKEAADSEKLGDSFAPTPVGVYFGKPGVTVSDPYFGGLGPERTGCQFCGGCMVGCRHGAKNSLDFNYLYFAEKQGVQVFPETEVIDVKPLDGKSEGTRGYRISCRESIRNGPRVEVSFQ</sequence>
<evidence type="ECO:0000256" key="3">
    <source>
        <dbReference type="ARBA" id="ARBA00022827"/>
    </source>
</evidence>
<dbReference type="InterPro" id="IPR052542">
    <property type="entry name" value="Cholesterol_Oxidase"/>
</dbReference>
<dbReference type="SUPFAM" id="SSF51905">
    <property type="entry name" value="FAD/NAD(P)-binding domain"/>
    <property type="match status" value="1"/>
</dbReference>
<dbReference type="GO" id="GO:0016491">
    <property type="term" value="F:oxidoreductase activity"/>
    <property type="evidence" value="ECO:0007669"/>
    <property type="project" value="UniProtKB-KW"/>
</dbReference>
<dbReference type="EMBL" id="UINC01079713">
    <property type="protein sequence ID" value="SVC21979.1"/>
    <property type="molecule type" value="Genomic_DNA"/>
</dbReference>
<dbReference type="AlphaFoldDB" id="A0A382KCS5"/>
<evidence type="ECO:0008006" key="6">
    <source>
        <dbReference type="Google" id="ProtNLM"/>
    </source>
</evidence>
<gene>
    <name evidence="5" type="ORF">METZ01_LOCUS274833</name>
</gene>
<comment type="cofactor">
    <cofactor evidence="1">
        <name>FAD</name>
        <dbReference type="ChEBI" id="CHEBI:57692"/>
    </cofactor>
</comment>
<dbReference type="InterPro" id="IPR036188">
    <property type="entry name" value="FAD/NAD-bd_sf"/>
</dbReference>
<dbReference type="PANTHER" id="PTHR47470:SF1">
    <property type="entry name" value="FAD-DEPENDENT OXIDOREDUCTASE 2 FAD BINDING DOMAIN-CONTAINING PROTEIN"/>
    <property type="match status" value="1"/>
</dbReference>
<keyword evidence="2" id="KW-0285">Flavoprotein</keyword>
<keyword evidence="4" id="KW-0560">Oxidoreductase</keyword>
<evidence type="ECO:0000313" key="5">
    <source>
        <dbReference type="EMBL" id="SVC21979.1"/>
    </source>
</evidence>
<evidence type="ECO:0000256" key="1">
    <source>
        <dbReference type="ARBA" id="ARBA00001974"/>
    </source>
</evidence>
<protein>
    <recommendedName>
        <fullName evidence="6">Glucose-methanol-choline oxidoreductase N-terminal domain-containing protein</fullName>
    </recommendedName>
</protein>